<protein>
    <submittedName>
        <fullName evidence="2">Uncharacterized protein</fullName>
    </submittedName>
</protein>
<dbReference type="EMBL" id="AMZH03016271">
    <property type="protein sequence ID" value="RRT44753.1"/>
    <property type="molecule type" value="Genomic_DNA"/>
</dbReference>
<reference evidence="2 3" key="1">
    <citation type="journal article" date="2014" name="Agronomy (Basel)">
        <title>A Draft Genome Sequence for Ensete ventricosum, the Drought-Tolerant Tree Against Hunger.</title>
        <authorList>
            <person name="Harrison J."/>
            <person name="Moore K.A."/>
            <person name="Paszkiewicz K."/>
            <person name="Jones T."/>
            <person name="Grant M."/>
            <person name="Ambacheew D."/>
            <person name="Muzemil S."/>
            <person name="Studholme D.J."/>
        </authorList>
    </citation>
    <scope>NUCLEOTIDE SEQUENCE [LARGE SCALE GENOMIC DNA]</scope>
</reference>
<evidence type="ECO:0000313" key="3">
    <source>
        <dbReference type="Proteomes" id="UP000287651"/>
    </source>
</evidence>
<organism evidence="2 3">
    <name type="scientific">Ensete ventricosum</name>
    <name type="common">Abyssinian banana</name>
    <name type="synonym">Musa ensete</name>
    <dbReference type="NCBI Taxonomy" id="4639"/>
    <lineage>
        <taxon>Eukaryota</taxon>
        <taxon>Viridiplantae</taxon>
        <taxon>Streptophyta</taxon>
        <taxon>Embryophyta</taxon>
        <taxon>Tracheophyta</taxon>
        <taxon>Spermatophyta</taxon>
        <taxon>Magnoliopsida</taxon>
        <taxon>Liliopsida</taxon>
        <taxon>Zingiberales</taxon>
        <taxon>Musaceae</taxon>
        <taxon>Ensete</taxon>
    </lineage>
</organism>
<name>A0A426XZ10_ENSVE</name>
<comment type="caution">
    <text evidence="2">The sequence shown here is derived from an EMBL/GenBank/DDBJ whole genome shotgun (WGS) entry which is preliminary data.</text>
</comment>
<evidence type="ECO:0000313" key="2">
    <source>
        <dbReference type="EMBL" id="RRT44753.1"/>
    </source>
</evidence>
<evidence type="ECO:0000256" key="1">
    <source>
        <dbReference type="SAM" id="MobiDB-lite"/>
    </source>
</evidence>
<dbReference type="AlphaFoldDB" id="A0A426XZ10"/>
<sequence length="105" mass="12528">MTPKRTKRVLIEELRIRTHIKPLRRSQRKMALLYIRRRRLLWTRSTIRVSIAFDSVPFLKAAGVKERKEGRREGGSEKPKMDRKAPKEGWGRGRRRATDESDRLF</sequence>
<feature type="region of interest" description="Disordered" evidence="1">
    <location>
        <begin position="64"/>
        <end position="105"/>
    </location>
</feature>
<gene>
    <name evidence="2" type="ORF">B296_00055577</name>
</gene>
<dbReference type="Proteomes" id="UP000287651">
    <property type="component" value="Unassembled WGS sequence"/>
</dbReference>
<proteinExistence type="predicted"/>
<accession>A0A426XZ10</accession>